<comment type="caution">
    <text evidence="2">The sequence shown here is derived from an EMBL/GenBank/DDBJ whole genome shotgun (WGS) entry which is preliminary data.</text>
</comment>
<sequence length="441" mass="49956">MVFPRTFRLLSKLSTRRNFLLVTTASLTSATLLTTTAASYIIHNDSTEDPEKPTEPMTPSWKERLLSRLLNREHVQIKPEPESTTDGTVHSELIHTIQRKQDYRVPKNPIILCHGLSGFDRIMVLPSLDLIFRLIKGDVRPEDFVSLDDSQNGSVSLEYWYGIEEELRSRGCEVFVAKVPGFGSIEERSERLNEFIKRQVEKIREEKSKEEVYNDSQIKDQRTLKQTGEKLKVNLVAHSMGGLDSRYLIDTYDQSTSNYQIVSLTTITTPHRGSEMADFVVNLVKDAPLIPQSFKLPTCLYQLTTSHMAEFNKVVKDSPEVQYFSYGACFKPEFYNIFYATWNIIADKAGENDGMVAVKSAKWGTYLGTLVNCDHLDIINWTGVSNLNIFRWPSEKLVVSSSATEDVDEDVDSVLKTEEAKGIDTIALYLDIADNLAGRGL</sequence>
<keyword evidence="3" id="KW-1185">Reference proteome</keyword>
<dbReference type="InterPro" id="IPR029058">
    <property type="entry name" value="AB_hydrolase_fold"/>
</dbReference>
<dbReference type="InterPro" id="IPR000073">
    <property type="entry name" value="AB_hydrolase_1"/>
</dbReference>
<feature type="domain" description="AB hydrolase-1" evidence="1">
    <location>
        <begin position="108"/>
        <end position="283"/>
    </location>
</feature>
<reference evidence="2" key="2">
    <citation type="submission" date="2021-01" db="EMBL/GenBank/DDBJ databases">
        <authorList>
            <person name="Schikora-Tamarit M.A."/>
        </authorList>
    </citation>
    <scope>NUCLEOTIDE SEQUENCE</scope>
    <source>
        <strain evidence="2">CBS2887</strain>
    </source>
</reference>
<dbReference type="OrthoDB" id="5592486at2759"/>
<evidence type="ECO:0000313" key="3">
    <source>
        <dbReference type="Proteomes" id="UP000774326"/>
    </source>
</evidence>
<reference evidence="2" key="1">
    <citation type="journal article" date="2021" name="Open Biol.">
        <title>Shared evolutionary footprints suggest mitochondrial oxidative damage underlies multiple complex I losses in fungi.</title>
        <authorList>
            <person name="Schikora-Tamarit M.A."/>
            <person name="Marcet-Houben M."/>
            <person name="Nosek J."/>
            <person name="Gabaldon T."/>
        </authorList>
    </citation>
    <scope>NUCLEOTIDE SEQUENCE</scope>
    <source>
        <strain evidence="2">CBS2887</strain>
    </source>
</reference>
<dbReference type="Proteomes" id="UP000774326">
    <property type="component" value="Unassembled WGS sequence"/>
</dbReference>
<dbReference type="SUPFAM" id="SSF53474">
    <property type="entry name" value="alpha/beta-Hydrolases"/>
    <property type="match status" value="1"/>
</dbReference>
<dbReference type="Gene3D" id="3.40.50.1820">
    <property type="entry name" value="alpha/beta hydrolase"/>
    <property type="match status" value="1"/>
</dbReference>
<dbReference type="PANTHER" id="PTHR11440">
    <property type="entry name" value="LECITHIN-CHOLESTEROL ACYLTRANSFERASE-RELATED"/>
    <property type="match status" value="1"/>
</dbReference>
<dbReference type="AlphaFoldDB" id="A0A9P8Q584"/>
<gene>
    <name evidence="2" type="ORF">WICPIJ_005993</name>
</gene>
<name>A0A9P8Q584_WICPI</name>
<protein>
    <recommendedName>
        <fullName evidence="1">AB hydrolase-1 domain-containing protein</fullName>
    </recommendedName>
</protein>
<accession>A0A9P8Q584</accession>
<dbReference type="EMBL" id="JAEUBG010003278">
    <property type="protein sequence ID" value="KAH3683024.1"/>
    <property type="molecule type" value="Genomic_DNA"/>
</dbReference>
<evidence type="ECO:0000259" key="1">
    <source>
        <dbReference type="Pfam" id="PF00561"/>
    </source>
</evidence>
<organism evidence="2 3">
    <name type="scientific">Wickerhamomyces pijperi</name>
    <name type="common">Yeast</name>
    <name type="synonym">Pichia pijperi</name>
    <dbReference type="NCBI Taxonomy" id="599730"/>
    <lineage>
        <taxon>Eukaryota</taxon>
        <taxon>Fungi</taxon>
        <taxon>Dikarya</taxon>
        <taxon>Ascomycota</taxon>
        <taxon>Saccharomycotina</taxon>
        <taxon>Saccharomycetes</taxon>
        <taxon>Phaffomycetales</taxon>
        <taxon>Wickerhamomycetaceae</taxon>
        <taxon>Wickerhamomyces</taxon>
    </lineage>
</organism>
<evidence type="ECO:0000313" key="2">
    <source>
        <dbReference type="EMBL" id="KAH3683024.1"/>
    </source>
</evidence>
<proteinExistence type="predicted"/>
<dbReference type="Pfam" id="PF00561">
    <property type="entry name" value="Abhydrolase_1"/>
    <property type="match status" value="1"/>
</dbReference>